<dbReference type="EMBL" id="JABDJR010000484">
    <property type="protein sequence ID" value="NNF07475.1"/>
    <property type="molecule type" value="Genomic_DNA"/>
</dbReference>
<protein>
    <submittedName>
        <fullName evidence="2">Nuclear transport factor 2 family protein</fullName>
    </submittedName>
</protein>
<evidence type="ECO:0000313" key="2">
    <source>
        <dbReference type="EMBL" id="NNF07475.1"/>
    </source>
</evidence>
<sequence>MSHKSAEHEAVWKTVQSINEAWVMGQLQKLSEYFRPNMVMVLPDFEGRAEGAEAIINTYKQFCDNATVYHFMEGENPHIDIDGNTAMVCYSYEVKYGLGTTIFEGEGQEIWALVKDDGRWQATWRMMTDIEEREASE</sequence>
<dbReference type="Pfam" id="PF14534">
    <property type="entry name" value="DUF4440"/>
    <property type="match status" value="1"/>
</dbReference>
<comment type="caution">
    <text evidence="2">The sequence shown here is derived from an EMBL/GenBank/DDBJ whole genome shotgun (WGS) entry which is preliminary data.</text>
</comment>
<dbReference type="InterPro" id="IPR027843">
    <property type="entry name" value="DUF4440"/>
</dbReference>
<evidence type="ECO:0000313" key="3">
    <source>
        <dbReference type="Proteomes" id="UP000547674"/>
    </source>
</evidence>
<dbReference type="Gene3D" id="3.10.450.50">
    <property type="match status" value="1"/>
</dbReference>
<dbReference type="AlphaFoldDB" id="A0A7Y2H2X3"/>
<proteinExistence type="predicted"/>
<gene>
    <name evidence="2" type="ORF">HKN21_12005</name>
</gene>
<organism evidence="2 3">
    <name type="scientific">Eiseniibacteriota bacterium</name>
    <dbReference type="NCBI Taxonomy" id="2212470"/>
    <lineage>
        <taxon>Bacteria</taxon>
        <taxon>Candidatus Eiseniibacteriota</taxon>
    </lineage>
</organism>
<dbReference type="SUPFAM" id="SSF54427">
    <property type="entry name" value="NTF2-like"/>
    <property type="match status" value="1"/>
</dbReference>
<name>A0A7Y2H2X3_UNCEI</name>
<dbReference type="Proteomes" id="UP000547674">
    <property type="component" value="Unassembled WGS sequence"/>
</dbReference>
<evidence type="ECO:0000259" key="1">
    <source>
        <dbReference type="Pfam" id="PF14534"/>
    </source>
</evidence>
<dbReference type="InterPro" id="IPR032710">
    <property type="entry name" value="NTF2-like_dom_sf"/>
</dbReference>
<accession>A0A7Y2H2X3</accession>
<reference evidence="2 3" key="1">
    <citation type="submission" date="2020-03" db="EMBL/GenBank/DDBJ databases">
        <title>Metabolic flexibility allows generalist bacteria to become dominant in a frequently disturbed ecosystem.</title>
        <authorList>
            <person name="Chen Y.-J."/>
            <person name="Leung P.M."/>
            <person name="Bay S.K."/>
            <person name="Hugenholtz P."/>
            <person name="Kessler A.J."/>
            <person name="Shelley G."/>
            <person name="Waite D.W."/>
            <person name="Cook P.L."/>
            <person name="Greening C."/>
        </authorList>
    </citation>
    <scope>NUCLEOTIDE SEQUENCE [LARGE SCALE GENOMIC DNA]</scope>
    <source>
        <strain evidence="2">SS_bin_28</strain>
    </source>
</reference>
<feature type="domain" description="DUF4440" evidence="1">
    <location>
        <begin position="13"/>
        <end position="121"/>
    </location>
</feature>